<dbReference type="NCBIfam" id="NF006718">
    <property type="entry name" value="PRK09256.1"/>
    <property type="match status" value="1"/>
</dbReference>
<gene>
    <name evidence="3" type="ORF">METZ01_LOCUS461188</name>
</gene>
<dbReference type="InterPro" id="IPR000352">
    <property type="entry name" value="Pep_chain_release_fac_I"/>
</dbReference>
<dbReference type="PANTHER" id="PTHR47814">
    <property type="entry name" value="PEPTIDYL-TRNA HYDROLASE ARFB"/>
    <property type="match status" value="1"/>
</dbReference>
<dbReference type="PANTHER" id="PTHR47814:SF1">
    <property type="entry name" value="PEPTIDYL-TRNA HYDROLASE ARFB"/>
    <property type="match status" value="1"/>
</dbReference>
<dbReference type="InterPro" id="IPR045853">
    <property type="entry name" value="Pep_chain_release_fac_I_sf"/>
</dbReference>
<dbReference type="GO" id="GO:0004045">
    <property type="term" value="F:peptidyl-tRNA hydrolase activity"/>
    <property type="evidence" value="ECO:0007669"/>
    <property type="project" value="TreeGrafter"/>
</dbReference>
<accession>A0A383AKY4</accession>
<dbReference type="AlphaFoldDB" id="A0A383AKY4"/>
<dbReference type="EMBL" id="UINC01192954">
    <property type="protein sequence ID" value="SVE08334.1"/>
    <property type="molecule type" value="Genomic_DNA"/>
</dbReference>
<sequence length="139" mass="15815">MIHITDTITINDDKIDFKAVRSSGPGGQHVNKVSTAILLKYDVLTQNYPSWFLTQLKLNAGSQFSKNGVIILKAQSYRSQARNKDDALTRLIQLFKKSAIQPIKRMKTIPPKSVNQNRLTLKKLQSKKKNLRKPPKLDE</sequence>
<dbReference type="GO" id="GO:0072344">
    <property type="term" value="P:rescue of stalled ribosome"/>
    <property type="evidence" value="ECO:0007669"/>
    <property type="project" value="TreeGrafter"/>
</dbReference>
<comment type="similarity">
    <text evidence="1">Belongs to the prokaryotic/mitochondrial release factor family.</text>
</comment>
<dbReference type="Pfam" id="PF00472">
    <property type="entry name" value="RF-1"/>
    <property type="match status" value="1"/>
</dbReference>
<dbReference type="Gene3D" id="3.30.160.20">
    <property type="match status" value="1"/>
</dbReference>
<feature type="domain" description="Prokaryotic-type class I peptide chain release factors" evidence="2">
    <location>
        <begin position="21"/>
        <end position="37"/>
    </location>
</feature>
<proteinExistence type="inferred from homology"/>
<evidence type="ECO:0000313" key="3">
    <source>
        <dbReference type="EMBL" id="SVE08334.1"/>
    </source>
</evidence>
<evidence type="ECO:0000256" key="1">
    <source>
        <dbReference type="ARBA" id="ARBA00010835"/>
    </source>
</evidence>
<evidence type="ECO:0000259" key="2">
    <source>
        <dbReference type="PROSITE" id="PS00745"/>
    </source>
</evidence>
<dbReference type="PROSITE" id="PS00745">
    <property type="entry name" value="RF_PROK_I"/>
    <property type="match status" value="1"/>
</dbReference>
<protein>
    <recommendedName>
        <fullName evidence="2">Prokaryotic-type class I peptide chain release factors domain-containing protein</fullName>
    </recommendedName>
</protein>
<dbReference type="GO" id="GO:0003747">
    <property type="term" value="F:translation release factor activity"/>
    <property type="evidence" value="ECO:0007669"/>
    <property type="project" value="InterPro"/>
</dbReference>
<dbReference type="GO" id="GO:0043022">
    <property type="term" value="F:ribosome binding"/>
    <property type="evidence" value="ECO:0007669"/>
    <property type="project" value="TreeGrafter"/>
</dbReference>
<reference evidence="3" key="1">
    <citation type="submission" date="2018-05" db="EMBL/GenBank/DDBJ databases">
        <authorList>
            <person name="Lanie J.A."/>
            <person name="Ng W.-L."/>
            <person name="Kazmierczak K.M."/>
            <person name="Andrzejewski T.M."/>
            <person name="Davidsen T.M."/>
            <person name="Wayne K.J."/>
            <person name="Tettelin H."/>
            <person name="Glass J.I."/>
            <person name="Rusch D."/>
            <person name="Podicherti R."/>
            <person name="Tsui H.-C.T."/>
            <person name="Winkler M.E."/>
        </authorList>
    </citation>
    <scope>NUCLEOTIDE SEQUENCE</scope>
</reference>
<name>A0A383AKY4_9ZZZZ</name>
<dbReference type="SUPFAM" id="SSF75620">
    <property type="entry name" value="Release factor"/>
    <property type="match status" value="1"/>
</dbReference>
<organism evidence="3">
    <name type="scientific">marine metagenome</name>
    <dbReference type="NCBI Taxonomy" id="408172"/>
    <lineage>
        <taxon>unclassified sequences</taxon>
        <taxon>metagenomes</taxon>
        <taxon>ecological metagenomes</taxon>
    </lineage>
</organism>